<feature type="transmembrane region" description="Helical" evidence="5">
    <location>
        <begin position="130"/>
        <end position="153"/>
    </location>
</feature>
<dbReference type="PANTHER" id="PTHR11040">
    <property type="entry name" value="ZINC/IRON TRANSPORTER"/>
    <property type="match status" value="1"/>
</dbReference>
<dbReference type="RefSeq" id="WP_195171164.1">
    <property type="nucleotide sequence ID" value="NZ_CP062983.1"/>
</dbReference>
<sequence length="251" mass="27475">MDEYLNVLGLAILPALGNFIGGVLVEVFDYSNRFISLSLYAATGILLAIVGVELIPEALNSEAIWLVILLFIVGAIFSVILDKVIEFIHRRTDQADDSDTTPLMIYFATAVDLFVDGLMISTGLSMKQQLGILLAVANLPSNIPEGFATIVSFKQKEVTRWKRILLSASFIVPVTVGATVGYWIIRDQSELVKLSLLAFTAGILLRVAIDEMLVQARKFRIDQDTEEDPLGVLMLVIGFALFALITGYFGG</sequence>
<feature type="transmembrane region" description="Helical" evidence="5">
    <location>
        <begin position="230"/>
        <end position="250"/>
    </location>
</feature>
<dbReference type="KEGG" id="pmet:G4Y79_01585"/>
<dbReference type="Pfam" id="PF02535">
    <property type="entry name" value="Zip"/>
    <property type="match status" value="1"/>
</dbReference>
<feature type="transmembrane region" description="Helical" evidence="5">
    <location>
        <begin position="165"/>
        <end position="185"/>
    </location>
</feature>
<evidence type="ECO:0000256" key="2">
    <source>
        <dbReference type="ARBA" id="ARBA00022692"/>
    </source>
</evidence>
<name>A0A7S8E9X8_9CHLR</name>
<keyword evidence="7" id="KW-1185">Reference proteome</keyword>
<comment type="subcellular location">
    <subcellularLocation>
        <location evidence="1">Membrane</location>
        <topology evidence="1">Multi-pass membrane protein</topology>
    </subcellularLocation>
</comment>
<keyword evidence="4 5" id="KW-0472">Membrane</keyword>
<accession>A0A7S8E9X8</accession>
<dbReference type="GO" id="GO:0016020">
    <property type="term" value="C:membrane"/>
    <property type="evidence" value="ECO:0007669"/>
    <property type="project" value="UniProtKB-SubCell"/>
</dbReference>
<evidence type="ECO:0000256" key="1">
    <source>
        <dbReference type="ARBA" id="ARBA00004141"/>
    </source>
</evidence>
<feature type="transmembrane region" description="Helical" evidence="5">
    <location>
        <begin position="191"/>
        <end position="209"/>
    </location>
</feature>
<feature type="transmembrane region" description="Helical" evidence="5">
    <location>
        <begin position="6"/>
        <end position="25"/>
    </location>
</feature>
<dbReference type="Proteomes" id="UP000594468">
    <property type="component" value="Chromosome"/>
</dbReference>
<protein>
    <submittedName>
        <fullName evidence="6">ZIP family metal transporter</fullName>
    </submittedName>
</protein>
<gene>
    <name evidence="6" type="ORF">G4Y79_01585</name>
</gene>
<evidence type="ECO:0000313" key="7">
    <source>
        <dbReference type="Proteomes" id="UP000594468"/>
    </source>
</evidence>
<evidence type="ECO:0000256" key="4">
    <source>
        <dbReference type="ARBA" id="ARBA00023136"/>
    </source>
</evidence>
<feature type="transmembrane region" description="Helical" evidence="5">
    <location>
        <begin position="103"/>
        <end position="124"/>
    </location>
</feature>
<reference evidence="6 7" key="1">
    <citation type="submission" date="2020-02" db="EMBL/GenBank/DDBJ databases">
        <authorList>
            <person name="Zheng R.K."/>
            <person name="Sun C.M."/>
        </authorList>
    </citation>
    <scope>NUCLEOTIDE SEQUENCE [LARGE SCALE GENOMIC DNA]</scope>
    <source>
        <strain evidence="7">rifampicinis</strain>
    </source>
</reference>
<feature type="transmembrane region" description="Helical" evidence="5">
    <location>
        <begin position="62"/>
        <end position="82"/>
    </location>
</feature>
<feature type="transmembrane region" description="Helical" evidence="5">
    <location>
        <begin position="37"/>
        <end position="56"/>
    </location>
</feature>
<keyword evidence="2 5" id="KW-0812">Transmembrane</keyword>
<dbReference type="EMBL" id="CP062983">
    <property type="protein sequence ID" value="QPC83095.1"/>
    <property type="molecule type" value="Genomic_DNA"/>
</dbReference>
<organism evidence="6 7">
    <name type="scientific">Phototrophicus methaneseepsis</name>
    <dbReference type="NCBI Taxonomy" id="2710758"/>
    <lineage>
        <taxon>Bacteria</taxon>
        <taxon>Bacillati</taxon>
        <taxon>Chloroflexota</taxon>
        <taxon>Candidatus Thermofontia</taxon>
        <taxon>Phototrophicales</taxon>
        <taxon>Phototrophicaceae</taxon>
        <taxon>Phototrophicus</taxon>
    </lineage>
</organism>
<keyword evidence="3 5" id="KW-1133">Transmembrane helix</keyword>
<evidence type="ECO:0000256" key="3">
    <source>
        <dbReference type="ARBA" id="ARBA00022989"/>
    </source>
</evidence>
<evidence type="ECO:0000313" key="6">
    <source>
        <dbReference type="EMBL" id="QPC83095.1"/>
    </source>
</evidence>
<evidence type="ECO:0000256" key="5">
    <source>
        <dbReference type="SAM" id="Phobius"/>
    </source>
</evidence>
<proteinExistence type="predicted"/>
<dbReference type="InterPro" id="IPR003689">
    <property type="entry name" value="ZIP"/>
</dbReference>
<dbReference type="AlphaFoldDB" id="A0A7S8E9X8"/>
<dbReference type="GO" id="GO:0005385">
    <property type="term" value="F:zinc ion transmembrane transporter activity"/>
    <property type="evidence" value="ECO:0007669"/>
    <property type="project" value="TreeGrafter"/>
</dbReference>